<evidence type="ECO:0000256" key="11">
    <source>
        <dbReference type="SAM" id="MobiDB-lite"/>
    </source>
</evidence>
<evidence type="ECO:0000313" key="16">
    <source>
        <dbReference type="Proteomes" id="UP000183642"/>
    </source>
</evidence>
<evidence type="ECO:0000256" key="12">
    <source>
        <dbReference type="SAM" id="Phobius"/>
    </source>
</evidence>
<reference evidence="16" key="1">
    <citation type="submission" date="2016-10" db="EMBL/GenBank/DDBJ databases">
        <authorList>
            <person name="Varghese N."/>
            <person name="Submissions S."/>
        </authorList>
    </citation>
    <scope>NUCLEOTIDE SEQUENCE [LARGE SCALE GENOMIC DNA]</scope>
    <source>
        <strain evidence="16">DSM 43161</strain>
    </source>
</reference>
<dbReference type="PROSITE" id="PS00108">
    <property type="entry name" value="PROTEIN_KINASE_ST"/>
    <property type="match status" value="1"/>
</dbReference>
<dbReference type="GO" id="GO:0005524">
    <property type="term" value="F:ATP binding"/>
    <property type="evidence" value="ECO:0007669"/>
    <property type="project" value="UniProtKB-UniRule"/>
</dbReference>
<evidence type="ECO:0000256" key="7">
    <source>
        <dbReference type="ARBA" id="ARBA00022840"/>
    </source>
</evidence>
<dbReference type="FunFam" id="1.10.510.10:FF:000021">
    <property type="entry name" value="Serine/threonine protein kinase"/>
    <property type="match status" value="1"/>
</dbReference>
<feature type="transmembrane region" description="Helical" evidence="12">
    <location>
        <begin position="323"/>
        <end position="344"/>
    </location>
</feature>
<evidence type="ECO:0000256" key="8">
    <source>
        <dbReference type="ARBA" id="ARBA00047899"/>
    </source>
</evidence>
<comment type="catalytic activity">
    <reaction evidence="8">
        <text>L-threonyl-[protein] + ATP = O-phospho-L-threonyl-[protein] + ADP + H(+)</text>
        <dbReference type="Rhea" id="RHEA:46608"/>
        <dbReference type="Rhea" id="RHEA-COMP:11060"/>
        <dbReference type="Rhea" id="RHEA-COMP:11605"/>
        <dbReference type="ChEBI" id="CHEBI:15378"/>
        <dbReference type="ChEBI" id="CHEBI:30013"/>
        <dbReference type="ChEBI" id="CHEBI:30616"/>
        <dbReference type="ChEBI" id="CHEBI:61977"/>
        <dbReference type="ChEBI" id="CHEBI:456216"/>
        <dbReference type="EC" id="2.7.11.1"/>
    </reaction>
</comment>
<evidence type="ECO:0000259" key="13">
    <source>
        <dbReference type="PROSITE" id="PS50011"/>
    </source>
</evidence>
<dbReference type="Gene3D" id="3.30.200.20">
    <property type="entry name" value="Phosphorylase Kinase, domain 1"/>
    <property type="match status" value="1"/>
</dbReference>
<dbReference type="SMART" id="SM00220">
    <property type="entry name" value="S_TKc"/>
    <property type="match status" value="1"/>
</dbReference>
<dbReference type="InterPro" id="IPR011009">
    <property type="entry name" value="Kinase-like_dom_sf"/>
</dbReference>
<organism evidence="15 16">
    <name type="scientific">Geodermatophilus obscurus</name>
    <dbReference type="NCBI Taxonomy" id="1861"/>
    <lineage>
        <taxon>Bacteria</taxon>
        <taxon>Bacillati</taxon>
        <taxon>Actinomycetota</taxon>
        <taxon>Actinomycetes</taxon>
        <taxon>Geodermatophilales</taxon>
        <taxon>Geodermatophilaceae</taxon>
        <taxon>Geodermatophilus</taxon>
    </lineage>
</organism>
<keyword evidence="12" id="KW-0472">Membrane</keyword>
<feature type="compositionally biased region" description="Gly residues" evidence="11">
    <location>
        <begin position="632"/>
        <end position="643"/>
    </location>
</feature>
<evidence type="ECO:0000313" key="15">
    <source>
        <dbReference type="EMBL" id="SFO57160.1"/>
    </source>
</evidence>
<dbReference type="RefSeq" id="WP_075015676.1">
    <property type="nucleotide sequence ID" value="NZ_FOWE01000012.1"/>
</dbReference>
<dbReference type="EC" id="2.7.11.1" evidence="1"/>
<dbReference type="GO" id="GO:0004674">
    <property type="term" value="F:protein serine/threonine kinase activity"/>
    <property type="evidence" value="ECO:0007669"/>
    <property type="project" value="UniProtKB-KW"/>
</dbReference>
<dbReference type="FunFam" id="3.30.200.20:FF:000035">
    <property type="entry name" value="Serine/threonine protein kinase Stk1"/>
    <property type="match status" value="1"/>
</dbReference>
<dbReference type="AlphaFoldDB" id="A0A1I5IAD2"/>
<dbReference type="Gene3D" id="1.10.510.10">
    <property type="entry name" value="Transferase(Phosphotransferase) domain 1"/>
    <property type="match status" value="1"/>
</dbReference>
<dbReference type="SMART" id="SM00740">
    <property type="entry name" value="PASTA"/>
    <property type="match status" value="4"/>
</dbReference>
<gene>
    <name evidence="15" type="ORF">SAMN05660359_04444</name>
</gene>
<feature type="region of interest" description="Disordered" evidence="11">
    <location>
        <begin position="630"/>
        <end position="665"/>
    </location>
</feature>
<evidence type="ECO:0000256" key="9">
    <source>
        <dbReference type="ARBA" id="ARBA00048679"/>
    </source>
</evidence>
<dbReference type="PROSITE" id="PS51178">
    <property type="entry name" value="PASTA"/>
    <property type="match status" value="4"/>
</dbReference>
<feature type="domain" description="Protein kinase" evidence="13">
    <location>
        <begin position="11"/>
        <end position="274"/>
    </location>
</feature>
<keyword evidence="6 15" id="KW-0418">Kinase</keyword>
<dbReference type="Pfam" id="PF03793">
    <property type="entry name" value="PASTA"/>
    <property type="match status" value="4"/>
</dbReference>
<feature type="region of interest" description="Disordered" evidence="11">
    <location>
        <begin position="598"/>
        <end position="618"/>
    </location>
</feature>
<keyword evidence="12" id="KW-1133">Transmembrane helix</keyword>
<dbReference type="NCBIfam" id="NF033483">
    <property type="entry name" value="PknB_PASTA_kin"/>
    <property type="match status" value="1"/>
</dbReference>
<keyword evidence="12" id="KW-0812">Transmembrane</keyword>
<feature type="domain" description="PASTA" evidence="14">
    <location>
        <begin position="356"/>
        <end position="425"/>
    </location>
</feature>
<feature type="domain" description="PASTA" evidence="14">
    <location>
        <begin position="426"/>
        <end position="493"/>
    </location>
</feature>
<evidence type="ECO:0000256" key="1">
    <source>
        <dbReference type="ARBA" id="ARBA00012513"/>
    </source>
</evidence>
<keyword evidence="7 10" id="KW-0067">ATP-binding</keyword>
<name>A0A1I5IAD2_9ACTN</name>
<dbReference type="InterPro" id="IPR017441">
    <property type="entry name" value="Protein_kinase_ATP_BS"/>
</dbReference>
<dbReference type="PROSITE" id="PS00107">
    <property type="entry name" value="PROTEIN_KINASE_ATP"/>
    <property type="match status" value="1"/>
</dbReference>
<evidence type="ECO:0000256" key="6">
    <source>
        <dbReference type="ARBA" id="ARBA00022777"/>
    </source>
</evidence>
<keyword evidence="3" id="KW-0808">Transferase</keyword>
<keyword evidence="2 15" id="KW-0723">Serine/threonine-protein kinase</keyword>
<proteinExistence type="predicted"/>
<dbReference type="InterPro" id="IPR000719">
    <property type="entry name" value="Prot_kinase_dom"/>
</dbReference>
<dbReference type="Pfam" id="PF00069">
    <property type="entry name" value="Pkinase"/>
    <property type="match status" value="1"/>
</dbReference>
<evidence type="ECO:0000256" key="5">
    <source>
        <dbReference type="ARBA" id="ARBA00022741"/>
    </source>
</evidence>
<evidence type="ECO:0000256" key="2">
    <source>
        <dbReference type="ARBA" id="ARBA00022527"/>
    </source>
</evidence>
<dbReference type="OrthoDB" id="9762169at2"/>
<keyword evidence="16" id="KW-1185">Reference proteome</keyword>
<dbReference type="CDD" id="cd06577">
    <property type="entry name" value="PASTA_pknB"/>
    <property type="match status" value="4"/>
</dbReference>
<keyword evidence="5 10" id="KW-0547">Nucleotide-binding</keyword>
<feature type="domain" description="PASTA" evidence="14">
    <location>
        <begin position="564"/>
        <end position="629"/>
    </location>
</feature>
<accession>A0A1I5IAD2</accession>
<evidence type="ECO:0000256" key="3">
    <source>
        <dbReference type="ARBA" id="ARBA00022679"/>
    </source>
</evidence>
<feature type="domain" description="PASTA" evidence="14">
    <location>
        <begin position="495"/>
        <end position="558"/>
    </location>
</feature>
<evidence type="ECO:0000256" key="10">
    <source>
        <dbReference type="PROSITE-ProRule" id="PRU10141"/>
    </source>
</evidence>
<dbReference type="Gene3D" id="3.30.10.20">
    <property type="match status" value="4"/>
</dbReference>
<evidence type="ECO:0000259" key="14">
    <source>
        <dbReference type="PROSITE" id="PS51178"/>
    </source>
</evidence>
<comment type="catalytic activity">
    <reaction evidence="9">
        <text>L-seryl-[protein] + ATP = O-phospho-L-seryl-[protein] + ADP + H(+)</text>
        <dbReference type="Rhea" id="RHEA:17989"/>
        <dbReference type="Rhea" id="RHEA-COMP:9863"/>
        <dbReference type="Rhea" id="RHEA-COMP:11604"/>
        <dbReference type="ChEBI" id="CHEBI:15378"/>
        <dbReference type="ChEBI" id="CHEBI:29999"/>
        <dbReference type="ChEBI" id="CHEBI:30616"/>
        <dbReference type="ChEBI" id="CHEBI:83421"/>
        <dbReference type="ChEBI" id="CHEBI:456216"/>
        <dbReference type="EC" id="2.7.11.1"/>
    </reaction>
</comment>
<evidence type="ECO:0000256" key="4">
    <source>
        <dbReference type="ARBA" id="ARBA00022737"/>
    </source>
</evidence>
<dbReference type="CDD" id="cd14014">
    <property type="entry name" value="STKc_PknB_like"/>
    <property type="match status" value="1"/>
</dbReference>
<dbReference type="EMBL" id="FOWE01000012">
    <property type="protein sequence ID" value="SFO57160.1"/>
    <property type="molecule type" value="Genomic_DNA"/>
</dbReference>
<sequence>MTTPQVLGERYEIGGVLGRGGMAEVHRGRDLRLGREVAVKVLRSDLARDPSFQVRFRREAQAAASLNHPAIVAVYDTGEDRTTSGATPYIVMEYVEGDTLRDVLRREGVLPPDRAMSLTADICAALDFSHRNGIVHRDVKPGNVMITPDGSVKVMDFGIARAVSDSAATMTSTAAVIGTAQYLSPEQARGESVDARSDVYSVGCLLFELVTGAPPFTGDSPVSVAYQHVREDPRLPSSINPAVPPDLDAIVLKALSKNPANRYQSAAEMRNDLLRALAGQRVEATPVMGDDEKTTILGATPSGYGSDDAWDDEADRRRKRNRVIAAVVGALVLIGAVVGIALLVGSGDEEPPPETAAQVTVPPGLVGATEAEARTAIEGAGLAVAAEVTQQQVADDAQVGRVLDTDPDSGAQVAEGSEVALTVGVAPDTVTVPQVVDLDEDRARTALENAGFTGSVNTDQVDDLAEEGTVTAVDPEEGTAVAPSTTVTLAVSDGDAPIPGVTGQEQAAAVQALRDAGFTNVTTEEVDSEEPAGTVVASDPAAGQQATADTEITLQVSGGVAEITVPTSIVGQTEAVARQTLAAAGFTGTITVQDLPAEEGETPGTVAGSQPTPGQTVPADGEITLIVLREAPGGGNGNDAGTGGEDEEGEGNGAGGVDDDPDTPQ</sequence>
<dbReference type="SUPFAM" id="SSF56112">
    <property type="entry name" value="Protein kinase-like (PK-like)"/>
    <property type="match status" value="1"/>
</dbReference>
<dbReference type="Proteomes" id="UP000183642">
    <property type="component" value="Unassembled WGS sequence"/>
</dbReference>
<dbReference type="InterPro" id="IPR005543">
    <property type="entry name" value="PASTA_dom"/>
</dbReference>
<feature type="binding site" evidence="10">
    <location>
        <position position="40"/>
    </location>
    <ligand>
        <name>ATP</name>
        <dbReference type="ChEBI" id="CHEBI:30616"/>
    </ligand>
</feature>
<dbReference type="InterPro" id="IPR008271">
    <property type="entry name" value="Ser/Thr_kinase_AS"/>
</dbReference>
<dbReference type="GO" id="GO:0045717">
    <property type="term" value="P:negative regulation of fatty acid biosynthetic process"/>
    <property type="evidence" value="ECO:0007669"/>
    <property type="project" value="UniProtKB-ARBA"/>
</dbReference>
<protein>
    <recommendedName>
        <fullName evidence="1">non-specific serine/threonine protein kinase</fullName>
        <ecNumber evidence="1">2.7.11.1</ecNumber>
    </recommendedName>
</protein>
<dbReference type="PANTHER" id="PTHR43289:SF6">
    <property type="entry name" value="SERINE_THREONINE-PROTEIN KINASE NEKL-3"/>
    <property type="match status" value="1"/>
</dbReference>
<dbReference type="PROSITE" id="PS50011">
    <property type="entry name" value="PROTEIN_KINASE_DOM"/>
    <property type="match status" value="1"/>
</dbReference>
<keyword evidence="4" id="KW-0677">Repeat</keyword>
<dbReference type="PANTHER" id="PTHR43289">
    <property type="entry name" value="MITOGEN-ACTIVATED PROTEIN KINASE KINASE KINASE 20-RELATED"/>
    <property type="match status" value="1"/>
</dbReference>